<name>A0A852V4U9_9BACT</name>
<dbReference type="Proteomes" id="UP000564385">
    <property type="component" value="Unassembled WGS sequence"/>
</dbReference>
<sequence>MSKSLQTPPDYADVYLHDQQAGLLIVDLKNFDSVIPL</sequence>
<accession>A0A852V4U9</accession>
<proteinExistence type="predicted"/>
<evidence type="ECO:0000313" key="2">
    <source>
        <dbReference type="Proteomes" id="UP000564385"/>
    </source>
</evidence>
<dbReference type="AlphaFoldDB" id="A0A852V4U9"/>
<organism evidence="1 2">
    <name type="scientific">Tunturiibacter lichenicola</name>
    <dbReference type="NCBI Taxonomy" id="2051959"/>
    <lineage>
        <taxon>Bacteria</taxon>
        <taxon>Pseudomonadati</taxon>
        <taxon>Acidobacteriota</taxon>
        <taxon>Terriglobia</taxon>
        <taxon>Terriglobales</taxon>
        <taxon>Acidobacteriaceae</taxon>
        <taxon>Tunturiibacter</taxon>
    </lineage>
</organism>
<reference evidence="1 2" key="1">
    <citation type="submission" date="2020-07" db="EMBL/GenBank/DDBJ databases">
        <title>Genomic Encyclopedia of Type Strains, Phase IV (KMG-V): Genome sequencing to study the core and pangenomes of soil and plant-associated prokaryotes.</title>
        <authorList>
            <person name="Whitman W."/>
        </authorList>
    </citation>
    <scope>NUCLEOTIDE SEQUENCE [LARGE SCALE GENOMIC DNA]</scope>
    <source>
        <strain evidence="1 2">M8UP22</strain>
    </source>
</reference>
<comment type="caution">
    <text evidence="1">The sequence shown here is derived from an EMBL/GenBank/DDBJ whole genome shotgun (WGS) entry which is preliminary data.</text>
</comment>
<dbReference type="EMBL" id="JACCCU010000001">
    <property type="protein sequence ID" value="NYF87983.1"/>
    <property type="molecule type" value="Genomic_DNA"/>
</dbReference>
<gene>
    <name evidence="1" type="ORF">HDF08_000050</name>
</gene>
<evidence type="ECO:0000313" key="1">
    <source>
        <dbReference type="EMBL" id="NYF87983.1"/>
    </source>
</evidence>
<protein>
    <submittedName>
        <fullName evidence="1">Uncharacterized protein</fullName>
    </submittedName>
</protein>